<dbReference type="HOGENOM" id="CLU_419931_0_0_1"/>
<accession>K1Q1P3</accession>
<comment type="subcellular location">
    <subcellularLocation>
        <location evidence="1">Peroxisome</location>
    </subcellularLocation>
</comment>
<reference evidence="2" key="1">
    <citation type="journal article" date="2012" name="Nature">
        <title>The oyster genome reveals stress adaptation and complexity of shell formation.</title>
        <authorList>
            <person name="Zhang G."/>
            <person name="Fang X."/>
            <person name="Guo X."/>
            <person name="Li L."/>
            <person name="Luo R."/>
            <person name="Xu F."/>
            <person name="Yang P."/>
            <person name="Zhang L."/>
            <person name="Wang X."/>
            <person name="Qi H."/>
            <person name="Xiong Z."/>
            <person name="Que H."/>
            <person name="Xie Y."/>
            <person name="Holland P.W."/>
            <person name="Paps J."/>
            <person name="Zhu Y."/>
            <person name="Wu F."/>
            <person name="Chen Y."/>
            <person name="Wang J."/>
            <person name="Peng C."/>
            <person name="Meng J."/>
            <person name="Yang L."/>
            <person name="Liu J."/>
            <person name="Wen B."/>
            <person name="Zhang N."/>
            <person name="Huang Z."/>
            <person name="Zhu Q."/>
            <person name="Feng Y."/>
            <person name="Mount A."/>
            <person name="Hedgecock D."/>
            <person name="Xu Z."/>
            <person name="Liu Y."/>
            <person name="Domazet-Loso T."/>
            <person name="Du Y."/>
            <person name="Sun X."/>
            <person name="Zhang S."/>
            <person name="Liu B."/>
            <person name="Cheng P."/>
            <person name="Jiang X."/>
            <person name="Li J."/>
            <person name="Fan D."/>
            <person name="Wang W."/>
            <person name="Fu W."/>
            <person name="Wang T."/>
            <person name="Wang B."/>
            <person name="Zhang J."/>
            <person name="Peng Z."/>
            <person name="Li Y."/>
            <person name="Li N."/>
            <person name="Wang J."/>
            <person name="Chen M."/>
            <person name="He Y."/>
            <person name="Tan F."/>
            <person name="Song X."/>
            <person name="Zheng Q."/>
            <person name="Huang R."/>
            <person name="Yang H."/>
            <person name="Du X."/>
            <person name="Chen L."/>
            <person name="Yang M."/>
            <person name="Gaffney P.M."/>
            <person name="Wang S."/>
            <person name="Luo L."/>
            <person name="She Z."/>
            <person name="Ming Y."/>
            <person name="Huang W."/>
            <person name="Zhang S."/>
            <person name="Huang B."/>
            <person name="Zhang Y."/>
            <person name="Qu T."/>
            <person name="Ni P."/>
            <person name="Miao G."/>
            <person name="Wang J."/>
            <person name="Wang Q."/>
            <person name="Steinberg C.E."/>
            <person name="Wang H."/>
            <person name="Li N."/>
            <person name="Qian L."/>
            <person name="Zhang G."/>
            <person name="Li Y."/>
            <person name="Yang H."/>
            <person name="Liu X."/>
            <person name="Wang J."/>
            <person name="Yin Y."/>
            <person name="Wang J."/>
        </authorList>
    </citation>
    <scope>NUCLEOTIDE SEQUENCE [LARGE SCALE GENOMIC DNA]</scope>
    <source>
        <strain evidence="2">05x7-T-G4-1.051#20</strain>
    </source>
</reference>
<comment type="PTM">
    <text evidence="1">The full-lengh TYSND1 is the active the proteolytic processing of PTS1- and PTS2-proteins and in self-cleavage, and intermolecular self-cleavage of TYSND1 down-regulates its protease activity.</text>
</comment>
<gene>
    <name evidence="2" type="ORF">CGI_10019666</name>
</gene>
<dbReference type="InParanoid" id="K1Q1P3"/>
<evidence type="ECO:0000313" key="2">
    <source>
        <dbReference type="EMBL" id="EKC25279.1"/>
    </source>
</evidence>
<keyword evidence="1" id="KW-0576">Peroxisome</keyword>
<dbReference type="GO" id="GO:0005777">
    <property type="term" value="C:peroxisome"/>
    <property type="evidence" value="ECO:0007669"/>
    <property type="project" value="UniProtKB-SubCell"/>
</dbReference>
<dbReference type="EMBL" id="JH817691">
    <property type="protein sequence ID" value="EKC25279.1"/>
    <property type="molecule type" value="Genomic_DNA"/>
</dbReference>
<comment type="similarity">
    <text evidence="1">Belongs to the peptidase S1B family.</text>
</comment>
<dbReference type="GO" id="GO:0016485">
    <property type="term" value="P:protein processing"/>
    <property type="evidence" value="ECO:0007669"/>
    <property type="project" value="InterPro"/>
</dbReference>
<dbReference type="Gene3D" id="2.40.10.10">
    <property type="entry name" value="Trypsin-like serine proteases"/>
    <property type="match status" value="1"/>
</dbReference>
<keyword evidence="1 2" id="KW-0645">Protease</keyword>
<protein>
    <recommendedName>
        <fullName evidence="1">Peroxisomal leader peptide-processing protease</fullName>
        <ecNumber evidence="1">3.4.21.-</ecNumber>
    </recommendedName>
</protein>
<sequence length="653" mass="72916">MKSAKGLWGAKWTENPWLGKMPELVLYKLLTELSGSDKYNYCEMMRIVSEPVCGTVTVRSQMGRSMENSCSGFLLDSRAGHFLTHGMVLSEHIDEKSHVFKKLQRNLYCSGRDVLKYMPLDVGVSLPNTVLKFSENSDLKMELGITPSSALTERLQENQCIQFPGEVCGIFCVPSLKNILNKLMPSDSWEFGDEQTNKNKKDKSKSLVSFNLLSCFVLIKLHEWVPFQSTFMVKPSSQNYIGDPVEIMSTPFGGLNPDVFLNSRSEGILSNMAGKNKVLLMTDARCVPGSEGGLLLERNNSSDSYDRPVIGVMIATLCWRNNEWVGLSMACALPDILTAMEAIPVSISPTVSNLVLNSKSDPAFQNLVNSVPLISVRGSWGSGFSVGIQGNEVILLTCNHVVKDCSLSAVRIKWPSGNVYSGKLLYRNVSSPAFDLALLSVKVRPSDLPSIPQTALVEEGASGGPIVNRQGGIVGVTVCNAKDVSSGASYPHINMSVPMETIGAERRRNIVRNIQMELMNTESKKRLVNQIHEDLWDKVEGLKINLQKLQEELINEVKEREKLRHVKETYQLELLPQREPQMKLKNEGASIEPKYDTCQSVVSLSKEETRMEIVRNFQLFLKEYEAEKQEDKVEGLKINLQKLQEELIVSMHK</sequence>
<comment type="function">
    <text evidence="1">Peroxisomal protease that mediates both the removal of the leader peptide from proteins containing a PTS2 target sequence and processes several PTS1-containing proteins. Catalyzes the processing of PTS1-proteins involved in the peroxisomal beta-oxidation of fatty acids.</text>
</comment>
<dbReference type="InterPro" id="IPR009003">
    <property type="entry name" value="Peptidase_S1_PA"/>
</dbReference>
<dbReference type="GO" id="GO:0004252">
    <property type="term" value="F:serine-type endopeptidase activity"/>
    <property type="evidence" value="ECO:0007669"/>
    <property type="project" value="InterPro"/>
</dbReference>
<keyword evidence="1" id="KW-0720">Serine protease</keyword>
<dbReference type="Pfam" id="PF13365">
    <property type="entry name" value="Trypsin_2"/>
    <property type="match status" value="1"/>
</dbReference>
<dbReference type="InterPro" id="IPR039245">
    <property type="entry name" value="TYSND1/DEG15"/>
</dbReference>
<dbReference type="PANTHER" id="PTHR21004">
    <property type="entry name" value="SERINE PROTEASE-RELATED"/>
    <property type="match status" value="1"/>
</dbReference>
<dbReference type="AlphaFoldDB" id="K1Q1P3"/>
<name>K1Q1P3_MAGGI</name>
<dbReference type="InterPro" id="IPR043504">
    <property type="entry name" value="Peptidase_S1_PA_chymotrypsin"/>
</dbReference>
<evidence type="ECO:0000256" key="1">
    <source>
        <dbReference type="PIRNR" id="PIRNR037989"/>
    </source>
</evidence>
<dbReference type="SUPFAM" id="SSF50494">
    <property type="entry name" value="Trypsin-like serine proteases"/>
    <property type="match status" value="2"/>
</dbReference>
<organism evidence="2">
    <name type="scientific">Magallana gigas</name>
    <name type="common">Pacific oyster</name>
    <name type="synonym">Crassostrea gigas</name>
    <dbReference type="NCBI Taxonomy" id="29159"/>
    <lineage>
        <taxon>Eukaryota</taxon>
        <taxon>Metazoa</taxon>
        <taxon>Spiralia</taxon>
        <taxon>Lophotrochozoa</taxon>
        <taxon>Mollusca</taxon>
        <taxon>Bivalvia</taxon>
        <taxon>Autobranchia</taxon>
        <taxon>Pteriomorphia</taxon>
        <taxon>Ostreida</taxon>
        <taxon>Ostreoidea</taxon>
        <taxon>Ostreidae</taxon>
        <taxon>Magallana</taxon>
    </lineage>
</organism>
<dbReference type="PANTHER" id="PTHR21004:SF0">
    <property type="entry name" value="PEROXISOMAL LEADER PEPTIDE-PROCESSING PROTEASE"/>
    <property type="match status" value="1"/>
</dbReference>
<dbReference type="GO" id="GO:0031998">
    <property type="term" value="P:regulation of fatty acid beta-oxidation"/>
    <property type="evidence" value="ECO:0007669"/>
    <property type="project" value="TreeGrafter"/>
</dbReference>
<proteinExistence type="inferred from homology"/>
<keyword evidence="1" id="KW-0378">Hydrolase</keyword>
<dbReference type="EC" id="3.4.21.-" evidence="1"/>